<gene>
    <name evidence="1" type="ORF">PNOK_0273900</name>
</gene>
<protein>
    <submittedName>
        <fullName evidence="1">Uncharacterized protein</fullName>
    </submittedName>
</protein>
<evidence type="ECO:0000313" key="2">
    <source>
        <dbReference type="Proteomes" id="UP000217199"/>
    </source>
</evidence>
<reference evidence="1 2" key="1">
    <citation type="journal article" date="2017" name="Mol. Ecol.">
        <title>Comparative and population genomic landscape of Phellinus noxius: A hypervariable fungus causing root rot in trees.</title>
        <authorList>
            <person name="Chung C.L."/>
            <person name="Lee T.J."/>
            <person name="Akiba M."/>
            <person name="Lee H.H."/>
            <person name="Kuo T.H."/>
            <person name="Liu D."/>
            <person name="Ke H.M."/>
            <person name="Yokoi T."/>
            <person name="Roa M.B."/>
            <person name="Lu M.J."/>
            <person name="Chang Y.Y."/>
            <person name="Ann P.J."/>
            <person name="Tsai J.N."/>
            <person name="Chen C.Y."/>
            <person name="Tzean S.S."/>
            <person name="Ota Y."/>
            <person name="Hattori T."/>
            <person name="Sahashi N."/>
            <person name="Liou R.F."/>
            <person name="Kikuchi T."/>
            <person name="Tsai I.J."/>
        </authorList>
    </citation>
    <scope>NUCLEOTIDE SEQUENCE [LARGE SCALE GENOMIC DNA]</scope>
    <source>
        <strain evidence="1 2">FFPRI411160</strain>
    </source>
</reference>
<comment type="caution">
    <text evidence="1">The sequence shown here is derived from an EMBL/GenBank/DDBJ whole genome shotgun (WGS) entry which is preliminary data.</text>
</comment>
<keyword evidence="2" id="KW-1185">Reference proteome</keyword>
<dbReference type="AlphaFoldDB" id="A0A286UTD8"/>
<accession>A0A286UTD8</accession>
<dbReference type="EMBL" id="NBII01000002">
    <property type="protein sequence ID" value="PAV22782.1"/>
    <property type="molecule type" value="Genomic_DNA"/>
</dbReference>
<name>A0A286UTD8_9AGAM</name>
<dbReference type="Proteomes" id="UP000217199">
    <property type="component" value="Unassembled WGS sequence"/>
</dbReference>
<proteinExistence type="predicted"/>
<evidence type="ECO:0000313" key="1">
    <source>
        <dbReference type="EMBL" id="PAV22782.1"/>
    </source>
</evidence>
<dbReference type="InParanoid" id="A0A286UTD8"/>
<organism evidence="1 2">
    <name type="scientific">Pyrrhoderma noxium</name>
    <dbReference type="NCBI Taxonomy" id="2282107"/>
    <lineage>
        <taxon>Eukaryota</taxon>
        <taxon>Fungi</taxon>
        <taxon>Dikarya</taxon>
        <taxon>Basidiomycota</taxon>
        <taxon>Agaricomycotina</taxon>
        <taxon>Agaricomycetes</taxon>
        <taxon>Hymenochaetales</taxon>
        <taxon>Hymenochaetaceae</taxon>
        <taxon>Pyrrhoderma</taxon>
    </lineage>
</organism>
<sequence length="187" mass="20797">MDTERTPLLHGPPRPSNFRAITCTIPCIHELEHTVYAETIANFDTLGSRIEATVSLETSAEAELVKSALVLLLLVRYFSGSAVGTSTYSWAHSLRITAEWKEKLVQRWVKLQKTSNDEETFCQLLLLTFRLEEGDKNFQSLLDAVLSAETSIPLEVGLDSCVASSLLKLWKSGTTATYRYSPCLAPN</sequence>